<protein>
    <submittedName>
        <fullName evidence="2">Uncharacterized protein</fullName>
    </submittedName>
</protein>
<feature type="transmembrane region" description="Helical" evidence="1">
    <location>
        <begin position="52"/>
        <end position="73"/>
    </location>
</feature>
<keyword evidence="3" id="KW-1185">Reference proteome</keyword>
<evidence type="ECO:0000256" key="1">
    <source>
        <dbReference type="SAM" id="Phobius"/>
    </source>
</evidence>
<accession>A0A367LC73</accession>
<name>A0A367LC73_9HYPO</name>
<keyword evidence="1" id="KW-0472">Membrane</keyword>
<evidence type="ECO:0000313" key="3">
    <source>
        <dbReference type="Proteomes" id="UP000253664"/>
    </source>
</evidence>
<sequence length="144" mass="15661">MISTQRENTARNEDEAATASHGLIHVIRLEVMAVTVTVTVTVTAAMDTKDGVFLGCSLIIAMIFSSIGLYYLVDFCHRLRKRFKRSKAAEAPAPIRPAPAPVFCLEDIVDPPPRYQDVRGLAPAPAAVARSPLGMGQNRWVSVV</sequence>
<dbReference type="AlphaFoldDB" id="A0A367LC73"/>
<evidence type="ECO:0000313" key="2">
    <source>
        <dbReference type="EMBL" id="RCI12014.1"/>
    </source>
</evidence>
<proteinExistence type="predicted"/>
<feature type="transmembrane region" description="Helical" evidence="1">
    <location>
        <begin position="26"/>
        <end position="46"/>
    </location>
</feature>
<dbReference type="EMBL" id="LKCN02000007">
    <property type="protein sequence ID" value="RCI12014.1"/>
    <property type="molecule type" value="Genomic_DNA"/>
</dbReference>
<comment type="caution">
    <text evidence="2">The sequence shown here is derived from an EMBL/GenBank/DDBJ whole genome shotgun (WGS) entry which is preliminary data.</text>
</comment>
<keyword evidence="1" id="KW-1133">Transmembrane helix</keyword>
<dbReference type="OrthoDB" id="4917813at2759"/>
<keyword evidence="1" id="KW-0812">Transmembrane</keyword>
<dbReference type="Proteomes" id="UP000253664">
    <property type="component" value="Unassembled WGS sequence"/>
</dbReference>
<organism evidence="2 3">
    <name type="scientific">Ophiocordyceps polyrhachis-furcata BCC 54312</name>
    <dbReference type="NCBI Taxonomy" id="1330021"/>
    <lineage>
        <taxon>Eukaryota</taxon>
        <taxon>Fungi</taxon>
        <taxon>Dikarya</taxon>
        <taxon>Ascomycota</taxon>
        <taxon>Pezizomycotina</taxon>
        <taxon>Sordariomycetes</taxon>
        <taxon>Hypocreomycetidae</taxon>
        <taxon>Hypocreales</taxon>
        <taxon>Ophiocordycipitaceae</taxon>
        <taxon>Ophiocordyceps</taxon>
    </lineage>
</organism>
<reference evidence="2 3" key="1">
    <citation type="journal article" date="2015" name="BMC Genomics">
        <title>Insights from the genome of Ophiocordyceps polyrhachis-furcata to pathogenicity and host specificity in insect fungi.</title>
        <authorList>
            <person name="Wichadakul D."/>
            <person name="Kobmoo N."/>
            <person name="Ingsriswang S."/>
            <person name="Tangphatsornruang S."/>
            <person name="Chantasingh D."/>
            <person name="Luangsa-ard J.J."/>
            <person name="Eurwilaichitr L."/>
        </authorList>
    </citation>
    <scope>NUCLEOTIDE SEQUENCE [LARGE SCALE GENOMIC DNA]</scope>
    <source>
        <strain evidence="2 3">BCC 54312</strain>
    </source>
</reference>
<gene>
    <name evidence="2" type="ORF">L249_0675</name>
</gene>